<feature type="non-terminal residue" evidence="1">
    <location>
        <position position="69"/>
    </location>
</feature>
<organism evidence="1">
    <name type="scientific">marine metagenome</name>
    <dbReference type="NCBI Taxonomy" id="408172"/>
    <lineage>
        <taxon>unclassified sequences</taxon>
        <taxon>metagenomes</taxon>
        <taxon>ecological metagenomes</taxon>
    </lineage>
</organism>
<proteinExistence type="predicted"/>
<accession>A0A382MGH8</accession>
<sequence>MGFDASTYGGVFESLLSDRRLNVLDGGTENGDVRKALDALSSSSAFEGKSITDGEMVDSCVSAVWLYHN</sequence>
<protein>
    <submittedName>
        <fullName evidence="1">Uncharacterized protein</fullName>
    </submittedName>
</protein>
<gene>
    <name evidence="1" type="ORF">METZ01_LOCUS299205</name>
</gene>
<dbReference type="EMBL" id="UINC01092616">
    <property type="protein sequence ID" value="SVC46351.1"/>
    <property type="molecule type" value="Genomic_DNA"/>
</dbReference>
<name>A0A382MGH8_9ZZZZ</name>
<dbReference type="AlphaFoldDB" id="A0A382MGH8"/>
<reference evidence="1" key="1">
    <citation type="submission" date="2018-05" db="EMBL/GenBank/DDBJ databases">
        <authorList>
            <person name="Lanie J.A."/>
            <person name="Ng W.-L."/>
            <person name="Kazmierczak K.M."/>
            <person name="Andrzejewski T.M."/>
            <person name="Davidsen T.M."/>
            <person name="Wayne K.J."/>
            <person name="Tettelin H."/>
            <person name="Glass J.I."/>
            <person name="Rusch D."/>
            <person name="Podicherti R."/>
            <person name="Tsui H.-C.T."/>
            <person name="Winkler M.E."/>
        </authorList>
    </citation>
    <scope>NUCLEOTIDE SEQUENCE</scope>
</reference>
<evidence type="ECO:0000313" key="1">
    <source>
        <dbReference type="EMBL" id="SVC46351.1"/>
    </source>
</evidence>